<dbReference type="RefSeq" id="WP_203818885.1">
    <property type="nucleotide sequence ID" value="NZ_BAAABP010000054.1"/>
</dbReference>
<dbReference type="Proteomes" id="UP000598174">
    <property type="component" value="Unassembled WGS sequence"/>
</dbReference>
<dbReference type="InterPro" id="IPR029030">
    <property type="entry name" value="Caspase-like_dom_sf"/>
</dbReference>
<dbReference type="InterPro" id="IPR052039">
    <property type="entry name" value="Caspase-related_regulators"/>
</dbReference>
<dbReference type="NCBIfam" id="NF047832">
    <property type="entry name" value="caspase_w_EACC1"/>
    <property type="match status" value="1"/>
</dbReference>
<evidence type="ECO:0000259" key="3">
    <source>
        <dbReference type="Pfam" id="PF00656"/>
    </source>
</evidence>
<feature type="transmembrane region" description="Helical" evidence="2">
    <location>
        <begin position="588"/>
        <end position="609"/>
    </location>
</feature>
<dbReference type="PANTHER" id="PTHR22576:SF37">
    <property type="entry name" value="MUCOSA-ASSOCIATED LYMPHOID TISSUE LYMPHOMA TRANSLOCATION PROTEIN 1"/>
    <property type="match status" value="1"/>
</dbReference>
<dbReference type="AlphaFoldDB" id="A0A919MF65"/>
<dbReference type="Gene3D" id="3.40.50.1460">
    <property type="match status" value="1"/>
</dbReference>
<dbReference type="PROSITE" id="PS00018">
    <property type="entry name" value="EF_HAND_1"/>
    <property type="match status" value="1"/>
</dbReference>
<dbReference type="GO" id="GO:0006508">
    <property type="term" value="P:proteolysis"/>
    <property type="evidence" value="ECO:0007669"/>
    <property type="project" value="InterPro"/>
</dbReference>
<dbReference type="Pfam" id="PF00656">
    <property type="entry name" value="Peptidase_C14"/>
    <property type="match status" value="1"/>
</dbReference>
<feature type="region of interest" description="Disordered" evidence="1">
    <location>
        <begin position="522"/>
        <end position="541"/>
    </location>
</feature>
<dbReference type="InterPro" id="IPR018247">
    <property type="entry name" value="EF_Hand_1_Ca_BS"/>
</dbReference>
<reference evidence="4" key="1">
    <citation type="submission" date="2021-01" db="EMBL/GenBank/DDBJ databases">
        <title>Whole genome shotgun sequence of Actinoplanes ferrugineus NBRC 15555.</title>
        <authorList>
            <person name="Komaki H."/>
            <person name="Tamura T."/>
        </authorList>
    </citation>
    <scope>NUCLEOTIDE SEQUENCE</scope>
    <source>
        <strain evidence="4">NBRC 15555</strain>
    </source>
</reference>
<keyword evidence="2" id="KW-0472">Membrane</keyword>
<evidence type="ECO:0000256" key="1">
    <source>
        <dbReference type="SAM" id="MobiDB-lite"/>
    </source>
</evidence>
<keyword evidence="2" id="KW-1133">Transmembrane helix</keyword>
<dbReference type="PANTHER" id="PTHR22576">
    <property type="entry name" value="MUCOSA ASSOCIATED LYMPHOID TISSUE LYMPHOMA TRANSLOCATION PROTEIN 1/PARACASPASE"/>
    <property type="match status" value="1"/>
</dbReference>
<accession>A0A919MF65</accession>
<feature type="domain" description="Peptidase C14 caspase" evidence="3">
    <location>
        <begin position="3"/>
        <end position="233"/>
    </location>
</feature>
<keyword evidence="2" id="KW-0812">Transmembrane</keyword>
<organism evidence="4 5">
    <name type="scientific">Paractinoplanes ferrugineus</name>
    <dbReference type="NCBI Taxonomy" id="113564"/>
    <lineage>
        <taxon>Bacteria</taxon>
        <taxon>Bacillati</taxon>
        <taxon>Actinomycetota</taxon>
        <taxon>Actinomycetes</taxon>
        <taxon>Micromonosporales</taxon>
        <taxon>Micromonosporaceae</taxon>
        <taxon>Paractinoplanes</taxon>
    </lineage>
</organism>
<evidence type="ECO:0000256" key="2">
    <source>
        <dbReference type="SAM" id="Phobius"/>
    </source>
</evidence>
<keyword evidence="5" id="KW-1185">Reference proteome</keyword>
<evidence type="ECO:0000313" key="5">
    <source>
        <dbReference type="Proteomes" id="UP000598174"/>
    </source>
</evidence>
<dbReference type="InterPro" id="IPR011600">
    <property type="entry name" value="Pept_C14_caspase"/>
</dbReference>
<dbReference type="GO" id="GO:0004197">
    <property type="term" value="F:cysteine-type endopeptidase activity"/>
    <property type="evidence" value="ECO:0007669"/>
    <property type="project" value="InterPro"/>
</dbReference>
<comment type="caution">
    <text evidence="4">The sequence shown here is derived from an EMBL/GenBank/DDBJ whole genome shotgun (WGS) entry which is preliminary data.</text>
</comment>
<protein>
    <recommendedName>
        <fullName evidence="3">Peptidase C14 caspase domain-containing protein</fullName>
    </recommendedName>
</protein>
<gene>
    <name evidence="4" type="ORF">Afe05nite_42640</name>
</gene>
<dbReference type="EMBL" id="BOMM01000038">
    <property type="protein sequence ID" value="GIE12424.1"/>
    <property type="molecule type" value="Genomic_DNA"/>
</dbReference>
<feature type="transmembrane region" description="Helical" evidence="2">
    <location>
        <begin position="621"/>
        <end position="639"/>
    </location>
</feature>
<name>A0A919MF65_9ACTN</name>
<evidence type="ECO:0000313" key="4">
    <source>
        <dbReference type="EMBL" id="GIE12424.1"/>
    </source>
</evidence>
<dbReference type="SUPFAM" id="SSF52129">
    <property type="entry name" value="Caspase-like"/>
    <property type="match status" value="1"/>
</dbReference>
<sequence>MGRYALLVAASDYEDSYFEQLRSPAQDVRGLASVLRDPDIGGFDVTMLENAADHDVRRALDELTADRQPDDLVLVYFSCHGLQDMQGRLHFATTTTWAQRPASTAIAAAFVSDCLERTAAGSRLLMLDCCYSGAFARGFAKTSPRPLDGEISRGYVCLTACNEYELAYEGESVIVDEPRPSVFTEVVIEGLRTGQADLDRDGWIESGELHRYTFETVRKASRQTPSYFAAGLQAPLMVARTANRAPSRRTSASVVPAAAMARTPRFFAARFPPFHFAREDRATPTHLAEAMVRHRPEAVALFESDQGRAGLSEWISQDVRDRNLERTILRRAPEDQAAAEAAVSVFVATFAPHLPAEVSIGDLVELAGRAAAGDDDARTAVSRLHRHNMLRTFARHNCREASHHCGSGKACAVLLAAAKLWDELVPVTVAAVADLPRRAHPDEPAITAQLLAMVLEPATLNVPIGLAGAQRDMPTWWLRLLTTARVTAGQLGDGNARTARLALAALTHDAARAERDEVRRREIGRGTPVPENPPPPAISAAPPRFRHRPLAAALGLALAAVAAGAVLADRWWRPADALPGIYGLEPGYTVPAGVTGLALTSSLFAVVVVARDLRRRRWSDARYRAAVTVALVVVSALVVPQARKLWQTHAHQNATRFGQNHDLALDEHDRPIRTACGILRSSDSDAVVLAKTGGCRTADVYLRGHRTGRLTLPGTPSRFWVTSAEPDGVIVTAAWLPSARRWRLTAFTVVAPDYPLWTLDLEQASPTLEAVRGVGIVAFEGRTDIYAVGLQIGQVLWRQPCPAGRKFNGLGGAHPDGVGMLCDREELIVER</sequence>
<proteinExistence type="predicted"/>